<dbReference type="Pfam" id="PF25597">
    <property type="entry name" value="SH3_retrovirus"/>
    <property type="match status" value="1"/>
</dbReference>
<feature type="domain" description="Retroviral polymerase SH3-like" evidence="2">
    <location>
        <begin position="54"/>
        <end position="107"/>
    </location>
</feature>
<dbReference type="PANTHER" id="PTHR42648">
    <property type="entry name" value="TRANSPOSASE, PUTATIVE-RELATED"/>
    <property type="match status" value="1"/>
</dbReference>
<comment type="caution">
    <text evidence="3">The sequence shown here is derived from an EMBL/GenBank/DDBJ whole genome shotgun (WGS) entry which is preliminary data.</text>
</comment>
<dbReference type="InterPro" id="IPR039537">
    <property type="entry name" value="Retrotran_Ty1/copia-like"/>
</dbReference>
<evidence type="ECO:0000313" key="4">
    <source>
        <dbReference type="Proteomes" id="UP000233551"/>
    </source>
</evidence>
<keyword evidence="4" id="KW-1185">Reference proteome</keyword>
<evidence type="ECO:0000313" key="3">
    <source>
        <dbReference type="EMBL" id="PKI70652.1"/>
    </source>
</evidence>
<reference evidence="3 4" key="1">
    <citation type="submission" date="2017-11" db="EMBL/GenBank/DDBJ databases">
        <title>De-novo sequencing of pomegranate (Punica granatum L.) genome.</title>
        <authorList>
            <person name="Akparov Z."/>
            <person name="Amiraslanov A."/>
            <person name="Hajiyeva S."/>
            <person name="Abbasov M."/>
            <person name="Kaur K."/>
            <person name="Hamwieh A."/>
            <person name="Solovyev V."/>
            <person name="Salamov A."/>
            <person name="Braich B."/>
            <person name="Kosarev P."/>
            <person name="Mahmoud A."/>
            <person name="Hajiyev E."/>
            <person name="Babayeva S."/>
            <person name="Izzatullayeva V."/>
            <person name="Mammadov A."/>
            <person name="Mammadov A."/>
            <person name="Sharifova S."/>
            <person name="Ojaghi J."/>
            <person name="Eynullazada K."/>
            <person name="Bayramov B."/>
            <person name="Abdulazimova A."/>
            <person name="Shahmuradov I."/>
        </authorList>
    </citation>
    <scope>NUCLEOTIDE SEQUENCE [LARGE SCALE GENOMIC DNA]</scope>
    <source>
        <strain evidence="4">cv. AG2017</strain>
        <tissue evidence="3">Leaf</tissue>
    </source>
</reference>
<sequence length="303" mass="35130">MMSHATLLVSFWGYALETVTYILNLVPSKSVPKTPGELWTSRKANVKHIHIWDCSAYVLYSKADKLDLKAEICYFIGYPKEMRGGYFYHLKEQKVLVSINARYLEDERMIHPVFTDIRLEEVQASWSWNICFEQVVQSYGFDQNEDEPCVYKKLDVRLSSQFYMKDLDEASHVIGIKLLRDHQNKTLALSQASYIDQVLARFSMQDSRKDFLPFRHGVALSQDQNCKTHEEVEQMMKRCEEVNFRICVYSVKGAVSWKNVKQSCIADSTMETEYVAASEAAKEAAWLRKFLMDLGVVPAVQRQ</sequence>
<evidence type="ECO:0000256" key="1">
    <source>
        <dbReference type="SAM" id="SignalP"/>
    </source>
</evidence>
<dbReference type="InterPro" id="IPR057670">
    <property type="entry name" value="SH3_retrovirus"/>
</dbReference>
<accession>A0A2I0KQA1</accession>
<dbReference type="EMBL" id="PGOL01000434">
    <property type="protein sequence ID" value="PKI70652.1"/>
    <property type="molecule type" value="Genomic_DNA"/>
</dbReference>
<evidence type="ECO:0000259" key="2">
    <source>
        <dbReference type="Pfam" id="PF25597"/>
    </source>
</evidence>
<feature type="signal peptide" evidence="1">
    <location>
        <begin position="1"/>
        <end position="17"/>
    </location>
</feature>
<dbReference type="PANTHER" id="PTHR42648:SF27">
    <property type="entry name" value="RNA-DIRECTED DNA POLYMERASE"/>
    <property type="match status" value="1"/>
</dbReference>
<dbReference type="AlphaFoldDB" id="A0A2I0KQA1"/>
<proteinExistence type="predicted"/>
<gene>
    <name evidence="3" type="ORF">CRG98_008885</name>
</gene>
<dbReference type="STRING" id="22663.A0A2I0KQA1"/>
<protein>
    <recommendedName>
        <fullName evidence="2">Retroviral polymerase SH3-like domain-containing protein</fullName>
    </recommendedName>
</protein>
<dbReference type="Proteomes" id="UP000233551">
    <property type="component" value="Unassembled WGS sequence"/>
</dbReference>
<name>A0A2I0KQA1_PUNGR</name>
<organism evidence="3 4">
    <name type="scientific">Punica granatum</name>
    <name type="common">Pomegranate</name>
    <dbReference type="NCBI Taxonomy" id="22663"/>
    <lineage>
        <taxon>Eukaryota</taxon>
        <taxon>Viridiplantae</taxon>
        <taxon>Streptophyta</taxon>
        <taxon>Embryophyta</taxon>
        <taxon>Tracheophyta</taxon>
        <taxon>Spermatophyta</taxon>
        <taxon>Magnoliopsida</taxon>
        <taxon>eudicotyledons</taxon>
        <taxon>Gunneridae</taxon>
        <taxon>Pentapetalae</taxon>
        <taxon>rosids</taxon>
        <taxon>malvids</taxon>
        <taxon>Myrtales</taxon>
        <taxon>Lythraceae</taxon>
        <taxon>Punica</taxon>
    </lineage>
</organism>
<keyword evidence="1" id="KW-0732">Signal</keyword>
<feature type="chain" id="PRO_5014138983" description="Retroviral polymerase SH3-like domain-containing protein" evidence="1">
    <location>
        <begin position="18"/>
        <end position="303"/>
    </location>
</feature>